<organism evidence="3 4">
    <name type="scientific">Cladophialophora bantiana (strain ATCC 10958 / CBS 173.52 / CDC B-1940 / NIH 8579)</name>
    <name type="common">Xylohypha bantiana</name>
    <dbReference type="NCBI Taxonomy" id="1442370"/>
    <lineage>
        <taxon>Eukaryota</taxon>
        <taxon>Fungi</taxon>
        <taxon>Dikarya</taxon>
        <taxon>Ascomycota</taxon>
        <taxon>Pezizomycotina</taxon>
        <taxon>Eurotiomycetes</taxon>
        <taxon>Chaetothyriomycetidae</taxon>
        <taxon>Chaetothyriales</taxon>
        <taxon>Herpotrichiellaceae</taxon>
        <taxon>Cladophialophora</taxon>
    </lineage>
</organism>
<dbReference type="HOGENOM" id="CLU_860533_0_0_1"/>
<evidence type="ECO:0000313" key="4">
    <source>
        <dbReference type="Proteomes" id="UP000053789"/>
    </source>
</evidence>
<dbReference type="GeneID" id="27698126"/>
<accession>A0A0D2HKS7</accession>
<gene>
    <name evidence="3" type="ORF">Z519_05198</name>
</gene>
<evidence type="ECO:0000256" key="1">
    <source>
        <dbReference type="SAM" id="Coils"/>
    </source>
</evidence>
<evidence type="ECO:0000256" key="2">
    <source>
        <dbReference type="SAM" id="MobiDB-lite"/>
    </source>
</evidence>
<proteinExistence type="predicted"/>
<dbReference type="AlphaFoldDB" id="A0A0D2HKS7"/>
<feature type="region of interest" description="Disordered" evidence="2">
    <location>
        <begin position="240"/>
        <end position="323"/>
    </location>
</feature>
<keyword evidence="4" id="KW-1185">Reference proteome</keyword>
<sequence length="323" mass="36820">MFSRRRKSRHYRRCEVCPNWVAGTEIFQQLVQQNTDQATQLGNLQARNATLEKELSNANNQVDALILRLANTEKAATKSQHEHERLAHGEQCKEAEKAIADLQTENEKFRLKLNAEMGKTLEVDTKLETRITDLINKNKWLERRCEHLETVIAWLKQVLEGDKALLMSQCEALEAIIGQPKDQNEVHKEDSARSRGQNRALEGVKAELKARISELEKVLNESGEEPLMAQQERNRLQETARNGGTTEPAIPFRNITPPTTPPKTTKPTMPGDFPLDDNPQPDEQVIPQESAKKDVRRSSPTPQMETASQSYTPSRRNYFSRFS</sequence>
<evidence type="ECO:0000313" key="3">
    <source>
        <dbReference type="EMBL" id="KIW93883.1"/>
    </source>
</evidence>
<keyword evidence="1" id="KW-0175">Coiled coil</keyword>
<feature type="coiled-coil region" evidence="1">
    <location>
        <begin position="198"/>
        <end position="225"/>
    </location>
</feature>
<protein>
    <submittedName>
        <fullName evidence="3">Uncharacterized protein</fullName>
    </submittedName>
</protein>
<feature type="coiled-coil region" evidence="1">
    <location>
        <begin position="34"/>
        <end position="112"/>
    </location>
</feature>
<dbReference type="EMBL" id="KN846986">
    <property type="protein sequence ID" value="KIW93883.1"/>
    <property type="molecule type" value="Genomic_DNA"/>
</dbReference>
<dbReference type="Proteomes" id="UP000053789">
    <property type="component" value="Unassembled WGS sequence"/>
</dbReference>
<dbReference type="OrthoDB" id="10416787at2759"/>
<name>A0A0D2HKS7_CLAB1</name>
<dbReference type="VEuPathDB" id="FungiDB:Z519_05198"/>
<dbReference type="RefSeq" id="XP_016620552.1">
    <property type="nucleotide sequence ID" value="XM_016762939.1"/>
</dbReference>
<reference evidence="3" key="1">
    <citation type="submission" date="2015-01" db="EMBL/GenBank/DDBJ databases">
        <title>The Genome Sequence of Cladophialophora bantiana CBS 173.52.</title>
        <authorList>
            <consortium name="The Broad Institute Genomics Platform"/>
            <person name="Cuomo C."/>
            <person name="de Hoog S."/>
            <person name="Gorbushina A."/>
            <person name="Stielow B."/>
            <person name="Teixiera M."/>
            <person name="Abouelleil A."/>
            <person name="Chapman S.B."/>
            <person name="Priest M."/>
            <person name="Young S.K."/>
            <person name="Wortman J."/>
            <person name="Nusbaum C."/>
            <person name="Birren B."/>
        </authorList>
    </citation>
    <scope>NUCLEOTIDE SEQUENCE [LARGE SCALE GENOMIC DNA]</scope>
    <source>
        <strain evidence="3">CBS 173.52</strain>
    </source>
</reference>
<feature type="compositionally biased region" description="Polar residues" evidence="2">
    <location>
        <begin position="298"/>
        <end position="323"/>
    </location>
</feature>